<evidence type="ECO:0000313" key="7">
    <source>
        <dbReference type="Proteomes" id="UP000237968"/>
    </source>
</evidence>
<dbReference type="OrthoDB" id="9800582at2"/>
<dbReference type="Proteomes" id="UP000237968">
    <property type="component" value="Unassembled WGS sequence"/>
</dbReference>
<dbReference type="Gene3D" id="3.30.1600.10">
    <property type="entry name" value="SIR2/SIRT2 'Small Domain"/>
    <property type="match status" value="1"/>
</dbReference>
<accession>A0A2S9XK55</accession>
<keyword evidence="7" id="KW-1185">Reference proteome</keyword>
<feature type="domain" description="Deacetylase sirtuin-type" evidence="5">
    <location>
        <begin position="5"/>
        <end position="282"/>
    </location>
</feature>
<evidence type="ECO:0000256" key="3">
    <source>
        <dbReference type="ARBA" id="ARBA00023027"/>
    </source>
</evidence>
<dbReference type="InterPro" id="IPR026590">
    <property type="entry name" value="Ssirtuin_cat_dom"/>
</dbReference>
<dbReference type="PANTHER" id="PTHR11085">
    <property type="entry name" value="NAD-DEPENDENT PROTEIN DEACYLASE SIRTUIN-5, MITOCHONDRIAL-RELATED"/>
    <property type="match status" value="1"/>
</dbReference>
<dbReference type="PROSITE" id="PS50305">
    <property type="entry name" value="SIRTUIN"/>
    <property type="match status" value="1"/>
</dbReference>
<comment type="caution">
    <text evidence="4">Lacks conserved residue(s) required for the propagation of feature annotation.</text>
</comment>
<keyword evidence="3" id="KW-0520">NAD</keyword>
<dbReference type="EMBL" id="PVNK01000188">
    <property type="protein sequence ID" value="PRP93269.1"/>
    <property type="molecule type" value="Genomic_DNA"/>
</dbReference>
<reference evidence="6 7" key="1">
    <citation type="submission" date="2018-03" db="EMBL/GenBank/DDBJ databases">
        <title>Draft Genome Sequences of the Obligatory Marine Myxobacteria Enhygromyxa salina SWB005.</title>
        <authorList>
            <person name="Poehlein A."/>
            <person name="Moghaddam J.A."/>
            <person name="Harms H."/>
            <person name="Alanjari M."/>
            <person name="Koenig G.M."/>
            <person name="Daniel R."/>
            <person name="Schaeberle T.F."/>
        </authorList>
    </citation>
    <scope>NUCLEOTIDE SEQUENCE [LARGE SCALE GENOMIC DNA]</scope>
    <source>
        <strain evidence="6 7">SWB005</strain>
    </source>
</reference>
<proteinExistence type="predicted"/>
<evidence type="ECO:0000259" key="5">
    <source>
        <dbReference type="PROSITE" id="PS50305"/>
    </source>
</evidence>
<dbReference type="PANTHER" id="PTHR11085:SF4">
    <property type="entry name" value="NAD-DEPENDENT PROTEIN DEACYLASE"/>
    <property type="match status" value="1"/>
</dbReference>
<comment type="caution">
    <text evidence="6">The sequence shown here is derived from an EMBL/GenBank/DDBJ whole genome shotgun (WGS) entry which is preliminary data.</text>
</comment>
<dbReference type="Pfam" id="PF02146">
    <property type="entry name" value="SIR2"/>
    <property type="match status" value="1"/>
</dbReference>
<dbReference type="GO" id="GO:0070403">
    <property type="term" value="F:NAD+ binding"/>
    <property type="evidence" value="ECO:0007669"/>
    <property type="project" value="InterPro"/>
</dbReference>
<dbReference type="InterPro" id="IPR003000">
    <property type="entry name" value="Sirtuin"/>
</dbReference>
<dbReference type="RefSeq" id="WP_106393643.1">
    <property type="nucleotide sequence ID" value="NZ_PVNK01000188.1"/>
</dbReference>
<protein>
    <recommendedName>
        <fullName evidence="1">protein acetyllysine N-acetyltransferase</fullName>
        <ecNumber evidence="1">2.3.1.286</ecNumber>
    </recommendedName>
</protein>
<gene>
    <name evidence="6" type="primary">cobB_1</name>
    <name evidence="6" type="ORF">ENSA5_43640</name>
</gene>
<name>A0A2S9XK55_9BACT</name>
<evidence type="ECO:0000256" key="2">
    <source>
        <dbReference type="ARBA" id="ARBA00022679"/>
    </source>
</evidence>
<dbReference type="InterPro" id="IPR029035">
    <property type="entry name" value="DHS-like_NAD/FAD-binding_dom"/>
</dbReference>
<dbReference type="InterPro" id="IPR050134">
    <property type="entry name" value="NAD-dep_sirtuin_deacylases"/>
</dbReference>
<dbReference type="EC" id="2.3.1.286" evidence="1"/>
<dbReference type="AlphaFoldDB" id="A0A2S9XK55"/>
<dbReference type="SUPFAM" id="SSF52467">
    <property type="entry name" value="DHS-like NAD/FAD-binding domain"/>
    <property type="match status" value="1"/>
</dbReference>
<evidence type="ECO:0000256" key="4">
    <source>
        <dbReference type="PROSITE-ProRule" id="PRU00236"/>
    </source>
</evidence>
<keyword evidence="6" id="KW-0378">Hydrolase</keyword>
<keyword evidence="2" id="KW-0808">Transferase</keyword>
<dbReference type="Gene3D" id="3.40.50.1220">
    <property type="entry name" value="TPP-binding domain"/>
    <property type="match status" value="1"/>
</dbReference>
<organism evidence="6 7">
    <name type="scientific">Enhygromyxa salina</name>
    <dbReference type="NCBI Taxonomy" id="215803"/>
    <lineage>
        <taxon>Bacteria</taxon>
        <taxon>Pseudomonadati</taxon>
        <taxon>Myxococcota</taxon>
        <taxon>Polyangia</taxon>
        <taxon>Nannocystales</taxon>
        <taxon>Nannocystaceae</taxon>
        <taxon>Enhygromyxa</taxon>
    </lineage>
</organism>
<dbReference type="InterPro" id="IPR026591">
    <property type="entry name" value="Sirtuin_cat_small_dom_sf"/>
</dbReference>
<sequence length="282" mass="30416">MADNQPSESELSAELDALLARTRPERVVVVTGAGISAESGIPTFRGPEGYWTVGSREYHPEDMATEAAFSTMPREVWRWYLYRKGVCNAAAPNVAHEALARLEGALGERFTLVTQNVDGLHLRGGCSLARTIQVHGNTDFMRAVEGDDTPIPIPAGVPAIGRDEPLSDEAWELLVTADGRRTRPHILWFDECYNEKLYRSESALAAAEGCELLVVVGTSGAAAIPYHVAAVALKNDAAIIDINPGSNPFSAHAVDRAKSGKGLWLRGSGSRWVPELVDKLTG</sequence>
<dbReference type="GO" id="GO:0016787">
    <property type="term" value="F:hydrolase activity"/>
    <property type="evidence" value="ECO:0007669"/>
    <property type="project" value="UniProtKB-KW"/>
</dbReference>
<evidence type="ECO:0000313" key="6">
    <source>
        <dbReference type="EMBL" id="PRP93269.1"/>
    </source>
</evidence>
<evidence type="ECO:0000256" key="1">
    <source>
        <dbReference type="ARBA" id="ARBA00012928"/>
    </source>
</evidence>
<dbReference type="GO" id="GO:0017136">
    <property type="term" value="F:histone deacetylase activity, NAD-dependent"/>
    <property type="evidence" value="ECO:0007669"/>
    <property type="project" value="TreeGrafter"/>
</dbReference>